<keyword evidence="2 3" id="KW-0378">Hydrolase</keyword>
<feature type="region of interest" description="Disordered" evidence="4">
    <location>
        <begin position="88"/>
        <end position="107"/>
    </location>
</feature>
<organism evidence="6 7">
    <name type="scientific">Alteromonas lipolytica</name>
    <dbReference type="NCBI Taxonomy" id="1856405"/>
    <lineage>
        <taxon>Bacteria</taxon>
        <taxon>Pseudomonadati</taxon>
        <taxon>Pseudomonadota</taxon>
        <taxon>Gammaproteobacteria</taxon>
        <taxon>Alteromonadales</taxon>
        <taxon>Alteromonadaceae</taxon>
        <taxon>Alteromonas/Salinimonas group</taxon>
        <taxon>Alteromonas</taxon>
    </lineage>
</organism>
<keyword evidence="7" id="KW-1185">Reference proteome</keyword>
<evidence type="ECO:0000256" key="4">
    <source>
        <dbReference type="SAM" id="MobiDB-lite"/>
    </source>
</evidence>
<dbReference type="RefSeq" id="WP_070175356.1">
    <property type="nucleotide sequence ID" value="NZ_BMJR01000006.1"/>
</dbReference>
<evidence type="ECO:0000313" key="7">
    <source>
        <dbReference type="Proteomes" id="UP000176037"/>
    </source>
</evidence>
<reference evidence="6 7" key="1">
    <citation type="submission" date="2016-09" db="EMBL/GenBank/DDBJ databases">
        <title>Alteromonas lipolytica, a new species isolated from sea water.</title>
        <authorList>
            <person name="Wu Y.-H."/>
            <person name="Cheng H."/>
            <person name="Xu X.-W."/>
        </authorList>
    </citation>
    <scope>NUCLEOTIDE SEQUENCE [LARGE SCALE GENOMIC DNA]</scope>
    <source>
        <strain evidence="6 7">JW12</strain>
    </source>
</reference>
<dbReference type="Proteomes" id="UP000176037">
    <property type="component" value="Unassembled WGS sequence"/>
</dbReference>
<dbReference type="Pfam" id="PF00135">
    <property type="entry name" value="COesterase"/>
    <property type="match status" value="1"/>
</dbReference>
<dbReference type="OrthoDB" id="9775851at2"/>
<accession>A0A1E8FI47</accession>
<name>A0A1E8FI47_9ALTE</name>
<dbReference type="SUPFAM" id="SSF53474">
    <property type="entry name" value="alpha/beta-Hydrolases"/>
    <property type="match status" value="1"/>
</dbReference>
<protein>
    <recommendedName>
        <fullName evidence="3">Carboxylic ester hydrolase</fullName>
        <ecNumber evidence="3">3.1.1.-</ecNumber>
    </recommendedName>
</protein>
<feature type="domain" description="Carboxylesterase type B" evidence="5">
    <location>
        <begin position="35"/>
        <end position="527"/>
    </location>
</feature>
<evidence type="ECO:0000256" key="1">
    <source>
        <dbReference type="ARBA" id="ARBA00005964"/>
    </source>
</evidence>
<dbReference type="AlphaFoldDB" id="A0A1E8FI47"/>
<dbReference type="EMBL" id="MJIC01000009">
    <property type="protein sequence ID" value="OFI35612.1"/>
    <property type="molecule type" value="Genomic_DNA"/>
</dbReference>
<sequence length="553" mass="59116">MTTNNIEDKSRRAVIKAVGAGMLLTGMSVHAKAKGPVVETQYGKLEGFTRGNVNCFYGIRYGQPIAGKNRFKPPQPVKAWSGVKKADTFANSSPQQPSSGGGRTPVGVAFADDPSVSRGDDCLALNVWAPANVKGKLSVMVWFHGGGFSGGSGSSPLTNGTNLAGRGDVIVVTVNHRLAASGYVDFSRVLGGDFADSDNLGTKDMVAALKWVNTNIEAFGGDTDRVMIFGESGGGWKVSTLMGVPSAKGLFQRAAIQSGPLLSFMSQEEADKVANIMLEELGVTKETAHKIHDMSFEDIVAAEKRASARFSRAAPGFPAGFWPVVDGEFIVDHVFDPVANASAKGVSLLIGQTGTEMSLFMIPDKAAYNLTDEQLDARVTAKFGEQYAPTVLSSYRQAFAGKTPSFLWFRMISDAVMGTLLVAIADAKMVPGGAPVYTYRFEMESPIMEGKLYSPHTLEIPFVFDTANEEGKVITGGGEEVKKLASDISSAWVQFAKTGNPSVAALPAWPEYSTANRATMHLDVQSKAGTYMPVDVIPIMHELVFNQRVNFFG</sequence>
<dbReference type="PROSITE" id="PS00122">
    <property type="entry name" value="CARBOXYLESTERASE_B_1"/>
    <property type="match status" value="1"/>
</dbReference>
<evidence type="ECO:0000256" key="3">
    <source>
        <dbReference type="RuleBase" id="RU361235"/>
    </source>
</evidence>
<dbReference type="InterPro" id="IPR002018">
    <property type="entry name" value="CarbesteraseB"/>
</dbReference>
<dbReference type="PANTHER" id="PTHR11559">
    <property type="entry name" value="CARBOXYLESTERASE"/>
    <property type="match status" value="1"/>
</dbReference>
<evidence type="ECO:0000256" key="2">
    <source>
        <dbReference type="ARBA" id="ARBA00022801"/>
    </source>
</evidence>
<evidence type="ECO:0000313" key="6">
    <source>
        <dbReference type="EMBL" id="OFI35612.1"/>
    </source>
</evidence>
<gene>
    <name evidence="6" type="ORF">BFC17_12715</name>
</gene>
<dbReference type="InterPro" id="IPR019826">
    <property type="entry name" value="Carboxylesterase_B_AS"/>
</dbReference>
<dbReference type="Gene3D" id="3.40.50.1820">
    <property type="entry name" value="alpha/beta hydrolase"/>
    <property type="match status" value="1"/>
</dbReference>
<dbReference type="STRING" id="1856405.BFC17_12715"/>
<evidence type="ECO:0000259" key="5">
    <source>
        <dbReference type="Pfam" id="PF00135"/>
    </source>
</evidence>
<dbReference type="InterPro" id="IPR029058">
    <property type="entry name" value="AB_hydrolase_fold"/>
</dbReference>
<dbReference type="EC" id="3.1.1.-" evidence="3"/>
<proteinExistence type="inferred from homology"/>
<comment type="similarity">
    <text evidence="1 3">Belongs to the type-B carboxylesterase/lipase family.</text>
</comment>
<comment type="caution">
    <text evidence="6">The sequence shown here is derived from an EMBL/GenBank/DDBJ whole genome shotgun (WGS) entry which is preliminary data.</text>
</comment>
<dbReference type="GO" id="GO:0016787">
    <property type="term" value="F:hydrolase activity"/>
    <property type="evidence" value="ECO:0007669"/>
    <property type="project" value="UniProtKB-KW"/>
</dbReference>
<dbReference type="InterPro" id="IPR050309">
    <property type="entry name" value="Type-B_Carboxylest/Lipase"/>
</dbReference>